<comment type="caution">
    <text evidence="2">The sequence shown here is derived from an EMBL/GenBank/DDBJ whole genome shotgun (WGS) entry which is preliminary data.</text>
</comment>
<feature type="domain" description="RNase H type-1" evidence="1">
    <location>
        <begin position="1"/>
        <end position="39"/>
    </location>
</feature>
<sequence length="98" mass="10771">MKLIELGKSSEGIALQWIPSHCNISGNEKADRLAKAGSFMSLPESRLPLHNIKRLIYSKLKVNRVSQYGDAATGKRWNILLNKSGRIPSSLPRSVGVA</sequence>
<evidence type="ECO:0000259" key="1">
    <source>
        <dbReference type="PROSITE" id="PS50879"/>
    </source>
</evidence>
<reference evidence="2" key="1">
    <citation type="submission" date="2020-08" db="EMBL/GenBank/DDBJ databases">
        <title>Multicomponent nature underlies the extraordinary mechanical properties of spider dragline silk.</title>
        <authorList>
            <person name="Kono N."/>
            <person name="Nakamura H."/>
            <person name="Mori M."/>
            <person name="Yoshida Y."/>
            <person name="Ohtoshi R."/>
            <person name="Malay A.D."/>
            <person name="Moran D.A.P."/>
            <person name="Tomita M."/>
            <person name="Numata K."/>
            <person name="Arakawa K."/>
        </authorList>
    </citation>
    <scope>NUCLEOTIDE SEQUENCE</scope>
</reference>
<dbReference type="GO" id="GO:0003676">
    <property type="term" value="F:nucleic acid binding"/>
    <property type="evidence" value="ECO:0007669"/>
    <property type="project" value="InterPro"/>
</dbReference>
<dbReference type="InterPro" id="IPR012337">
    <property type="entry name" value="RNaseH-like_sf"/>
</dbReference>
<dbReference type="SUPFAM" id="SSF53098">
    <property type="entry name" value="Ribonuclease H-like"/>
    <property type="match status" value="1"/>
</dbReference>
<dbReference type="AlphaFoldDB" id="A0A8X6SUP0"/>
<dbReference type="InterPro" id="IPR002156">
    <property type="entry name" value="RNaseH_domain"/>
</dbReference>
<name>A0A8X6SUP0_TRICX</name>
<dbReference type="GO" id="GO:0004523">
    <property type="term" value="F:RNA-DNA hybrid ribonuclease activity"/>
    <property type="evidence" value="ECO:0007669"/>
    <property type="project" value="InterPro"/>
</dbReference>
<protein>
    <recommendedName>
        <fullName evidence="1">RNase H type-1 domain-containing protein</fullName>
    </recommendedName>
</protein>
<dbReference type="Proteomes" id="UP000887159">
    <property type="component" value="Unassembled WGS sequence"/>
</dbReference>
<evidence type="ECO:0000313" key="2">
    <source>
        <dbReference type="EMBL" id="GFY18586.1"/>
    </source>
</evidence>
<organism evidence="2 3">
    <name type="scientific">Trichonephila clavipes</name>
    <name type="common">Golden silk orbweaver</name>
    <name type="synonym">Nephila clavipes</name>
    <dbReference type="NCBI Taxonomy" id="2585209"/>
    <lineage>
        <taxon>Eukaryota</taxon>
        <taxon>Metazoa</taxon>
        <taxon>Ecdysozoa</taxon>
        <taxon>Arthropoda</taxon>
        <taxon>Chelicerata</taxon>
        <taxon>Arachnida</taxon>
        <taxon>Araneae</taxon>
        <taxon>Araneomorphae</taxon>
        <taxon>Entelegynae</taxon>
        <taxon>Araneoidea</taxon>
        <taxon>Nephilidae</taxon>
        <taxon>Trichonephila</taxon>
    </lineage>
</organism>
<dbReference type="PROSITE" id="PS50879">
    <property type="entry name" value="RNASE_H_1"/>
    <property type="match status" value="1"/>
</dbReference>
<dbReference type="InterPro" id="IPR036397">
    <property type="entry name" value="RNaseH_sf"/>
</dbReference>
<dbReference type="Gene3D" id="3.30.420.10">
    <property type="entry name" value="Ribonuclease H-like superfamily/Ribonuclease H"/>
    <property type="match status" value="1"/>
</dbReference>
<proteinExistence type="predicted"/>
<keyword evidence="3" id="KW-1185">Reference proteome</keyword>
<gene>
    <name evidence="2" type="ORF">TNCV_2398111</name>
</gene>
<accession>A0A8X6SUP0</accession>
<evidence type="ECO:0000313" key="3">
    <source>
        <dbReference type="Proteomes" id="UP000887159"/>
    </source>
</evidence>
<dbReference type="EMBL" id="BMAU01021349">
    <property type="protein sequence ID" value="GFY18586.1"/>
    <property type="molecule type" value="Genomic_DNA"/>
</dbReference>